<evidence type="ECO:0000313" key="2">
    <source>
        <dbReference type="EMBL" id="CAF97506.1"/>
    </source>
</evidence>
<sequence length="117" mass="12646">MSQPAGEGGPADGGQPLPEKAALTKVSGASSRQGWTKVSCPCCVSEDIEPLVLVKLGQKVGPETKRWLIRLIGAPQKDGGEIFGLASGNRRFMITCFLLSLFKWNKRLIHQSCTTFD</sequence>
<evidence type="ECO:0000256" key="1">
    <source>
        <dbReference type="SAM" id="MobiDB-lite"/>
    </source>
</evidence>
<dbReference type="EMBL" id="CAAE01014539">
    <property type="protein sequence ID" value="CAF97506.1"/>
    <property type="molecule type" value="Genomic_DNA"/>
</dbReference>
<reference evidence="2" key="2">
    <citation type="submission" date="2004-02" db="EMBL/GenBank/DDBJ databases">
        <authorList>
            <consortium name="Genoscope"/>
            <consortium name="Whitehead Institute Centre for Genome Research"/>
        </authorList>
    </citation>
    <scope>NUCLEOTIDE SEQUENCE</scope>
</reference>
<gene>
    <name evidence="2" type="ORF">GSTENG00014902001</name>
</gene>
<feature type="compositionally biased region" description="Gly residues" evidence="1">
    <location>
        <begin position="1"/>
        <end position="12"/>
    </location>
</feature>
<proteinExistence type="predicted"/>
<dbReference type="OrthoDB" id="296386at2759"/>
<comment type="caution">
    <text evidence="2">The sequence shown here is derived from an EMBL/GenBank/DDBJ whole genome shotgun (WGS) entry which is preliminary data.</text>
</comment>
<organism evidence="2">
    <name type="scientific">Tetraodon nigroviridis</name>
    <name type="common">Spotted green pufferfish</name>
    <name type="synonym">Chelonodon nigroviridis</name>
    <dbReference type="NCBI Taxonomy" id="99883"/>
    <lineage>
        <taxon>Eukaryota</taxon>
        <taxon>Metazoa</taxon>
        <taxon>Chordata</taxon>
        <taxon>Craniata</taxon>
        <taxon>Vertebrata</taxon>
        <taxon>Euteleostomi</taxon>
        <taxon>Actinopterygii</taxon>
        <taxon>Neopterygii</taxon>
        <taxon>Teleostei</taxon>
        <taxon>Neoteleostei</taxon>
        <taxon>Acanthomorphata</taxon>
        <taxon>Eupercaria</taxon>
        <taxon>Tetraodontiformes</taxon>
        <taxon>Tetradontoidea</taxon>
        <taxon>Tetraodontidae</taxon>
        <taxon>Tetraodon</taxon>
    </lineage>
</organism>
<feature type="region of interest" description="Disordered" evidence="1">
    <location>
        <begin position="1"/>
        <end position="36"/>
    </location>
</feature>
<accession>Q4SPC6</accession>
<dbReference type="KEGG" id="tng:GSTEN00014902G001"/>
<reference evidence="2" key="1">
    <citation type="journal article" date="2004" name="Nature">
        <title>Genome duplication in the teleost fish Tetraodon nigroviridis reveals the early vertebrate proto-karyotype.</title>
        <authorList>
            <person name="Jaillon O."/>
            <person name="Aury J.-M."/>
            <person name="Brunet F."/>
            <person name="Petit J.-L."/>
            <person name="Stange-Thomann N."/>
            <person name="Mauceli E."/>
            <person name="Bouneau L."/>
            <person name="Fischer C."/>
            <person name="Ozouf-Costaz C."/>
            <person name="Bernot A."/>
            <person name="Nicaud S."/>
            <person name="Jaffe D."/>
            <person name="Fisher S."/>
            <person name="Lutfalla G."/>
            <person name="Dossat C."/>
            <person name="Segurens B."/>
            <person name="Dasilva C."/>
            <person name="Salanoubat M."/>
            <person name="Levy M."/>
            <person name="Boudet N."/>
            <person name="Castellano S."/>
            <person name="Anthouard V."/>
            <person name="Jubin C."/>
            <person name="Castelli V."/>
            <person name="Katinka M."/>
            <person name="Vacherie B."/>
            <person name="Biemont C."/>
            <person name="Skalli Z."/>
            <person name="Cattolico L."/>
            <person name="Poulain J."/>
            <person name="De Berardinis V."/>
            <person name="Cruaud C."/>
            <person name="Duprat S."/>
            <person name="Brottier P."/>
            <person name="Coutanceau J.-P."/>
            <person name="Gouzy J."/>
            <person name="Parra G."/>
            <person name="Lardier G."/>
            <person name="Chapple C."/>
            <person name="McKernan K.J."/>
            <person name="McEwan P."/>
            <person name="Bosak S."/>
            <person name="Kellis M."/>
            <person name="Volff J.-N."/>
            <person name="Guigo R."/>
            <person name="Zody M.C."/>
            <person name="Mesirov J."/>
            <person name="Lindblad-Toh K."/>
            <person name="Birren B."/>
            <person name="Nusbaum C."/>
            <person name="Kahn D."/>
            <person name="Robinson-Rechavi M."/>
            <person name="Laudet V."/>
            <person name="Schachter V."/>
            <person name="Quetier F."/>
            <person name="Saurin W."/>
            <person name="Scarpelli C."/>
            <person name="Wincker P."/>
            <person name="Lander E.S."/>
            <person name="Weissenbach J."/>
            <person name="Roest Crollius H."/>
        </authorList>
    </citation>
    <scope>NUCLEOTIDE SEQUENCE [LARGE SCALE GENOMIC DNA]</scope>
</reference>
<protein>
    <submittedName>
        <fullName evidence="2">(spotted green pufferfish) hypothetical protein</fullName>
    </submittedName>
</protein>
<dbReference type="AlphaFoldDB" id="Q4SPC6"/>
<feature type="compositionally biased region" description="Polar residues" evidence="1">
    <location>
        <begin position="27"/>
        <end position="36"/>
    </location>
</feature>
<name>Q4SPC6_TETNG</name>